<name>A0A7W8D5M3_9GAMM</name>
<accession>A0A7W8D5M3</accession>
<dbReference type="Proteomes" id="UP000521199">
    <property type="component" value="Unassembled WGS sequence"/>
</dbReference>
<keyword evidence="1" id="KW-0732">Signal</keyword>
<dbReference type="AlphaFoldDB" id="A0A7W8D5M3"/>
<gene>
    <name evidence="2" type="ORF">HNQ52_001905</name>
</gene>
<dbReference type="EMBL" id="JACHHP010000003">
    <property type="protein sequence ID" value="MBB5208363.1"/>
    <property type="molecule type" value="Genomic_DNA"/>
</dbReference>
<evidence type="ECO:0000256" key="1">
    <source>
        <dbReference type="SAM" id="SignalP"/>
    </source>
</evidence>
<keyword evidence="3" id="KW-1185">Reference proteome</keyword>
<reference evidence="2 3" key="1">
    <citation type="submission" date="2020-08" db="EMBL/GenBank/DDBJ databases">
        <title>Genomic Encyclopedia of Type Strains, Phase IV (KMG-IV): sequencing the most valuable type-strain genomes for metagenomic binning, comparative biology and taxonomic classification.</title>
        <authorList>
            <person name="Goeker M."/>
        </authorList>
    </citation>
    <scope>NUCLEOTIDE SEQUENCE [LARGE SCALE GENOMIC DNA]</scope>
    <source>
        <strain evidence="2 3">DSM 24163</strain>
    </source>
</reference>
<sequence length="116" mass="12213">MRAFFVVVLALCLSLYAWAGEEPASAQTGAESLNLPELITEPEGLPKSVDLGEFVRVNEALGSRLDILLKAASVEGEVNAQCEVTCDHEIGGITCPVGKQCSCGCPGGYAYCSCRN</sequence>
<feature type="chain" id="PRO_5030568430" description="EGF-like domain-containing protein" evidence="1">
    <location>
        <begin position="20"/>
        <end position="116"/>
    </location>
</feature>
<protein>
    <recommendedName>
        <fullName evidence="4">EGF-like domain-containing protein</fullName>
    </recommendedName>
</protein>
<dbReference type="RefSeq" id="WP_183960898.1">
    <property type="nucleotide sequence ID" value="NZ_JACHHP010000003.1"/>
</dbReference>
<proteinExistence type="predicted"/>
<comment type="caution">
    <text evidence="2">The sequence shown here is derived from an EMBL/GenBank/DDBJ whole genome shotgun (WGS) entry which is preliminary data.</text>
</comment>
<feature type="signal peptide" evidence="1">
    <location>
        <begin position="1"/>
        <end position="19"/>
    </location>
</feature>
<evidence type="ECO:0000313" key="2">
    <source>
        <dbReference type="EMBL" id="MBB5208363.1"/>
    </source>
</evidence>
<evidence type="ECO:0008006" key="4">
    <source>
        <dbReference type="Google" id="ProtNLM"/>
    </source>
</evidence>
<evidence type="ECO:0000313" key="3">
    <source>
        <dbReference type="Proteomes" id="UP000521199"/>
    </source>
</evidence>
<organism evidence="2 3">
    <name type="scientific">Chiayiivirga flava</name>
    <dbReference type="NCBI Taxonomy" id="659595"/>
    <lineage>
        <taxon>Bacteria</taxon>
        <taxon>Pseudomonadati</taxon>
        <taxon>Pseudomonadota</taxon>
        <taxon>Gammaproteobacteria</taxon>
        <taxon>Lysobacterales</taxon>
        <taxon>Lysobacteraceae</taxon>
        <taxon>Chiayiivirga</taxon>
    </lineage>
</organism>